<dbReference type="RefSeq" id="WP_257715317.1">
    <property type="nucleotide sequence ID" value="NZ_JANJOU010000003.1"/>
</dbReference>
<reference evidence="2 3" key="1">
    <citation type="submission" date="2022-06" db="EMBL/GenBank/DDBJ databases">
        <title>Roseomonas CN29.</title>
        <authorList>
            <person name="Cheng Y."/>
            <person name="He X."/>
        </authorList>
    </citation>
    <scope>NUCLEOTIDE SEQUENCE [LARGE SCALE GENOMIC DNA]</scope>
    <source>
        <strain evidence="2 3">CN29</strain>
    </source>
</reference>
<dbReference type="SUPFAM" id="SSF53955">
    <property type="entry name" value="Lysozyme-like"/>
    <property type="match status" value="1"/>
</dbReference>
<feature type="chain" id="PRO_5045881713" evidence="1">
    <location>
        <begin position="36"/>
        <end position="259"/>
    </location>
</feature>
<proteinExistence type="predicted"/>
<dbReference type="InterPro" id="IPR023346">
    <property type="entry name" value="Lysozyme-like_dom_sf"/>
</dbReference>
<feature type="signal peptide" evidence="1">
    <location>
        <begin position="1"/>
        <end position="35"/>
    </location>
</feature>
<keyword evidence="1" id="KW-0732">Signal</keyword>
<dbReference type="PROSITE" id="PS51318">
    <property type="entry name" value="TAT"/>
    <property type="match status" value="1"/>
</dbReference>
<sequence>MTRAPGGPNSARMRRAPLAAFLLGAALLAPPGARAQPAAPADDWSVCRRAIAAVEPGSGIPPGLLGAIALVESGRAAPSGRPEPWPWTWNAEGEGRSAPTKAAAIAAVTALQARGVRSIDVGCMQVNLMYHPGAFPNLDAAFDPVTNARYAARFLNSLRGGAADWGIAIGRYHSGEPERGAAYNRRVALAQLGVAWGRGGAVPLPPMSGLAGLCAPGLQPALLIGGPAEARRFMRPGVSRPVPVPRMRNPRPRMACLRR</sequence>
<keyword evidence="3" id="KW-1185">Reference proteome</keyword>
<protein>
    <submittedName>
        <fullName evidence="2">Transglycosylase SLT domain-containing protein</fullName>
    </submittedName>
</protein>
<name>A0ABT1X0M0_9PROT</name>
<evidence type="ECO:0000256" key="1">
    <source>
        <dbReference type="SAM" id="SignalP"/>
    </source>
</evidence>
<dbReference type="InterPro" id="IPR006311">
    <property type="entry name" value="TAT_signal"/>
</dbReference>
<gene>
    <name evidence="2" type="ORF">NRP21_06285</name>
</gene>
<organism evidence="2 3">
    <name type="scientific">Roseomonas populi</name>
    <dbReference type="NCBI Taxonomy" id="3121582"/>
    <lineage>
        <taxon>Bacteria</taxon>
        <taxon>Pseudomonadati</taxon>
        <taxon>Pseudomonadota</taxon>
        <taxon>Alphaproteobacteria</taxon>
        <taxon>Acetobacterales</taxon>
        <taxon>Roseomonadaceae</taxon>
        <taxon>Roseomonas</taxon>
    </lineage>
</organism>
<evidence type="ECO:0000313" key="3">
    <source>
        <dbReference type="Proteomes" id="UP001524642"/>
    </source>
</evidence>
<accession>A0ABT1X0M0</accession>
<evidence type="ECO:0000313" key="2">
    <source>
        <dbReference type="EMBL" id="MCR0981651.1"/>
    </source>
</evidence>
<comment type="caution">
    <text evidence="2">The sequence shown here is derived from an EMBL/GenBank/DDBJ whole genome shotgun (WGS) entry which is preliminary data.</text>
</comment>
<dbReference type="Proteomes" id="UP001524642">
    <property type="component" value="Unassembled WGS sequence"/>
</dbReference>
<dbReference type="EMBL" id="JANJOU010000003">
    <property type="protein sequence ID" value="MCR0981651.1"/>
    <property type="molecule type" value="Genomic_DNA"/>
</dbReference>